<dbReference type="InterPro" id="IPR039425">
    <property type="entry name" value="RNA_pol_sigma-70-like"/>
</dbReference>
<keyword evidence="8" id="KW-1185">Reference proteome</keyword>
<organism evidence="7 8">
    <name type="scientific">Dyella soli</name>
    <dbReference type="NCBI Taxonomy" id="522319"/>
    <lineage>
        <taxon>Bacteria</taxon>
        <taxon>Pseudomonadati</taxon>
        <taxon>Pseudomonadota</taxon>
        <taxon>Gammaproteobacteria</taxon>
        <taxon>Lysobacterales</taxon>
        <taxon>Rhodanobacteraceae</taxon>
        <taxon>Dyella</taxon>
    </lineage>
</organism>
<dbReference type="InterPro" id="IPR036388">
    <property type="entry name" value="WH-like_DNA-bd_sf"/>
</dbReference>
<evidence type="ECO:0000259" key="5">
    <source>
        <dbReference type="Pfam" id="PF04542"/>
    </source>
</evidence>
<evidence type="ECO:0000259" key="6">
    <source>
        <dbReference type="Pfam" id="PF08281"/>
    </source>
</evidence>
<dbReference type="PANTHER" id="PTHR43133">
    <property type="entry name" value="RNA POLYMERASE ECF-TYPE SIGMA FACTO"/>
    <property type="match status" value="1"/>
</dbReference>
<accession>A0A4R0Z108</accession>
<reference evidence="7 8" key="1">
    <citation type="submission" date="2019-02" db="EMBL/GenBank/DDBJ databases">
        <title>Dyella amyloliquefaciens sp. nov., isolated from forest soil.</title>
        <authorList>
            <person name="Gao Z.-H."/>
            <person name="Qiu L.-H."/>
        </authorList>
    </citation>
    <scope>NUCLEOTIDE SEQUENCE [LARGE SCALE GENOMIC DNA]</scope>
    <source>
        <strain evidence="7 8">KACC 12747</strain>
    </source>
</reference>
<keyword evidence="3" id="KW-0731">Sigma factor</keyword>
<dbReference type="InterPro" id="IPR013249">
    <property type="entry name" value="RNA_pol_sigma70_r4_t2"/>
</dbReference>
<dbReference type="PANTHER" id="PTHR43133:SF63">
    <property type="entry name" value="RNA POLYMERASE SIGMA FACTOR FECI-RELATED"/>
    <property type="match status" value="1"/>
</dbReference>
<dbReference type="InterPro" id="IPR013325">
    <property type="entry name" value="RNA_pol_sigma_r2"/>
</dbReference>
<dbReference type="GO" id="GO:0003677">
    <property type="term" value="F:DNA binding"/>
    <property type="evidence" value="ECO:0007669"/>
    <property type="project" value="InterPro"/>
</dbReference>
<dbReference type="Gene3D" id="1.10.1740.10">
    <property type="match status" value="1"/>
</dbReference>
<gene>
    <name evidence="7" type="ORF">EZM97_07190</name>
</gene>
<dbReference type="NCBIfam" id="TIGR02937">
    <property type="entry name" value="sigma70-ECF"/>
    <property type="match status" value="1"/>
</dbReference>
<feature type="domain" description="RNA polymerase sigma-70 region 2" evidence="5">
    <location>
        <begin position="20"/>
        <end position="84"/>
    </location>
</feature>
<feature type="domain" description="RNA polymerase sigma factor 70 region 4 type 2" evidence="6">
    <location>
        <begin position="119"/>
        <end position="168"/>
    </location>
</feature>
<dbReference type="Proteomes" id="UP000291822">
    <property type="component" value="Unassembled WGS sequence"/>
</dbReference>
<dbReference type="GO" id="GO:0006352">
    <property type="term" value="P:DNA-templated transcription initiation"/>
    <property type="evidence" value="ECO:0007669"/>
    <property type="project" value="InterPro"/>
</dbReference>
<keyword evidence="2" id="KW-0805">Transcription regulation</keyword>
<evidence type="ECO:0000256" key="2">
    <source>
        <dbReference type="ARBA" id="ARBA00023015"/>
    </source>
</evidence>
<dbReference type="InterPro" id="IPR007627">
    <property type="entry name" value="RNA_pol_sigma70_r2"/>
</dbReference>
<evidence type="ECO:0000256" key="1">
    <source>
        <dbReference type="ARBA" id="ARBA00010641"/>
    </source>
</evidence>
<name>A0A4R0Z108_9GAMM</name>
<dbReference type="EMBL" id="SJTG01000001">
    <property type="protein sequence ID" value="TCI13078.1"/>
    <property type="molecule type" value="Genomic_DNA"/>
</dbReference>
<comment type="caution">
    <text evidence="7">The sequence shown here is derived from an EMBL/GenBank/DDBJ whole genome shotgun (WGS) entry which is preliminary data.</text>
</comment>
<dbReference type="Pfam" id="PF08281">
    <property type="entry name" value="Sigma70_r4_2"/>
    <property type="match status" value="1"/>
</dbReference>
<dbReference type="InterPro" id="IPR013324">
    <property type="entry name" value="RNA_pol_sigma_r3/r4-like"/>
</dbReference>
<dbReference type="GO" id="GO:0016987">
    <property type="term" value="F:sigma factor activity"/>
    <property type="evidence" value="ECO:0007669"/>
    <property type="project" value="UniProtKB-KW"/>
</dbReference>
<dbReference type="InterPro" id="IPR014284">
    <property type="entry name" value="RNA_pol_sigma-70_dom"/>
</dbReference>
<dbReference type="RefSeq" id="WP_131150138.1">
    <property type="nucleotide sequence ID" value="NZ_SJTG01000001.1"/>
</dbReference>
<proteinExistence type="inferred from homology"/>
<evidence type="ECO:0000256" key="4">
    <source>
        <dbReference type="ARBA" id="ARBA00023163"/>
    </source>
</evidence>
<sequence length="179" mass="20028">MDNTVAGPGSPARAAQIDQLYREHHRALVGFLHSRLGSNADAQELAQEVYLRLLTMDDTSQITSPKAFLFRVAANLSVDRLRMRAVRTHAALEPPPEAQPHESPIPEQHATAIEQVRGLRAALAELPPKTSKAFVMYAIEGREFSAIAQDMKLSERMVRYHVTNALAYCRERCNRPETI</sequence>
<dbReference type="SUPFAM" id="SSF88946">
    <property type="entry name" value="Sigma2 domain of RNA polymerase sigma factors"/>
    <property type="match status" value="1"/>
</dbReference>
<evidence type="ECO:0000313" key="8">
    <source>
        <dbReference type="Proteomes" id="UP000291822"/>
    </source>
</evidence>
<evidence type="ECO:0000256" key="3">
    <source>
        <dbReference type="ARBA" id="ARBA00023082"/>
    </source>
</evidence>
<dbReference type="AlphaFoldDB" id="A0A4R0Z108"/>
<comment type="similarity">
    <text evidence="1">Belongs to the sigma-70 factor family. ECF subfamily.</text>
</comment>
<evidence type="ECO:0000313" key="7">
    <source>
        <dbReference type="EMBL" id="TCI13078.1"/>
    </source>
</evidence>
<dbReference type="Gene3D" id="1.10.10.10">
    <property type="entry name" value="Winged helix-like DNA-binding domain superfamily/Winged helix DNA-binding domain"/>
    <property type="match status" value="1"/>
</dbReference>
<protein>
    <submittedName>
        <fullName evidence="7">Sigma-70 family RNA polymerase sigma factor</fullName>
    </submittedName>
</protein>
<keyword evidence="4" id="KW-0804">Transcription</keyword>
<dbReference type="SUPFAM" id="SSF88659">
    <property type="entry name" value="Sigma3 and sigma4 domains of RNA polymerase sigma factors"/>
    <property type="match status" value="1"/>
</dbReference>
<dbReference type="Pfam" id="PF04542">
    <property type="entry name" value="Sigma70_r2"/>
    <property type="match status" value="1"/>
</dbReference>